<protein>
    <submittedName>
        <fullName evidence="1">Uncharacterized protein</fullName>
    </submittedName>
</protein>
<organism evidence="1 2">
    <name type="scientific">Nonomuraea purpurea</name>
    <dbReference type="NCBI Taxonomy" id="1849276"/>
    <lineage>
        <taxon>Bacteria</taxon>
        <taxon>Bacillati</taxon>
        <taxon>Actinomycetota</taxon>
        <taxon>Actinomycetes</taxon>
        <taxon>Streptosporangiales</taxon>
        <taxon>Streptosporangiaceae</taxon>
        <taxon>Nonomuraea</taxon>
    </lineage>
</organism>
<name>A0ABV8FY38_9ACTN</name>
<evidence type="ECO:0000313" key="1">
    <source>
        <dbReference type="EMBL" id="MFC4006680.1"/>
    </source>
</evidence>
<evidence type="ECO:0000313" key="2">
    <source>
        <dbReference type="Proteomes" id="UP001595851"/>
    </source>
</evidence>
<accession>A0ABV8FY38</accession>
<sequence>MVETGDVAAVILFVTVFLGAVWRACRKYHEVCRDIAEREELRQRSEWMSE</sequence>
<dbReference type="Proteomes" id="UP001595851">
    <property type="component" value="Unassembled WGS sequence"/>
</dbReference>
<dbReference type="EMBL" id="JBHSBI010000002">
    <property type="protein sequence ID" value="MFC4006680.1"/>
    <property type="molecule type" value="Genomic_DNA"/>
</dbReference>
<keyword evidence="2" id="KW-1185">Reference proteome</keyword>
<reference evidence="2" key="1">
    <citation type="journal article" date="2019" name="Int. J. Syst. Evol. Microbiol.">
        <title>The Global Catalogue of Microorganisms (GCM) 10K type strain sequencing project: providing services to taxonomists for standard genome sequencing and annotation.</title>
        <authorList>
            <consortium name="The Broad Institute Genomics Platform"/>
            <consortium name="The Broad Institute Genome Sequencing Center for Infectious Disease"/>
            <person name="Wu L."/>
            <person name="Ma J."/>
        </authorList>
    </citation>
    <scope>NUCLEOTIDE SEQUENCE [LARGE SCALE GENOMIC DNA]</scope>
    <source>
        <strain evidence="2">TBRC 1276</strain>
    </source>
</reference>
<gene>
    <name evidence="1" type="ORF">ACFOY2_05575</name>
</gene>
<proteinExistence type="predicted"/>
<dbReference type="RefSeq" id="WP_379526817.1">
    <property type="nucleotide sequence ID" value="NZ_JBHSBI010000002.1"/>
</dbReference>
<comment type="caution">
    <text evidence="1">The sequence shown here is derived from an EMBL/GenBank/DDBJ whole genome shotgun (WGS) entry which is preliminary data.</text>
</comment>